<keyword evidence="1" id="KW-0472">Membrane</keyword>
<sequence length="569" mass="63201">MIGIVMTTVLSFLLFLALSIIVYVKNRMRRKKIMKTTVGVLVFGIIVMFFIVYAFMPTITVPNMLILNVIVAVLFVPLVYGGAKVPVQYQTMHRSLSGIVILGVAVAVIGVFIYSILALQDSYDSISKSEEEEARPLNEENTPISVAPESARNKVQKAMSVVPNTQFYDLGKLQAQQIDGEIAYVAPVEFSSFWRYLRGKETEGYFTITATNINAQPEFVQSKMRYTNSSFFNHNVQRVVYGKHPDYIQSGDAQIEVDDEGKPWYVQTIYKPLLFSNRPDMNNIRVAIVDPVSGGVETYDSANAPDFVEGSVSSELAAIENEYFGKYVNGWLNSLFGKKDVKIPNESGTESSVTPIFNEAGEMFYFTDMASPKENIDSALGYTLINARTGALTYYNGQQNQGIMDSKGAVQIVNKQYPEKNWTGTMPVLYNVDGHPTWIVNVLDPNGLFKQYAYIKAADSDFAVFGDTAKQTLNAYRLQIAQDPSSVEGSQGVDLTEKSGTINRVLVTSTDSRQSVQFLLEGETTIYTVNTSKAPLSIFLKEGDQVDMQARIRDNGTATVEEMKIQGVN</sequence>
<gene>
    <name evidence="2" type="ORF">DYE48_19155</name>
</gene>
<keyword evidence="1" id="KW-1133">Transmembrane helix</keyword>
<dbReference type="RefSeq" id="WP_115824966.1">
    <property type="nucleotide sequence ID" value="NZ_QUAE01000028.1"/>
</dbReference>
<keyword evidence="3" id="KW-1185">Reference proteome</keyword>
<keyword evidence="2" id="KW-0238">DNA-binding</keyword>
<feature type="transmembrane region" description="Helical" evidence="1">
    <location>
        <begin position="95"/>
        <end position="117"/>
    </location>
</feature>
<accession>A0A3E0J054</accession>
<organism evidence="2 3">
    <name type="scientific">Halobacillus trueperi</name>
    <dbReference type="NCBI Taxonomy" id="156205"/>
    <lineage>
        <taxon>Bacteria</taxon>
        <taxon>Bacillati</taxon>
        <taxon>Bacillota</taxon>
        <taxon>Bacilli</taxon>
        <taxon>Bacillales</taxon>
        <taxon>Bacillaceae</taxon>
        <taxon>Halobacillus</taxon>
    </lineage>
</organism>
<feature type="transmembrane region" description="Helical" evidence="1">
    <location>
        <begin position="36"/>
        <end position="56"/>
    </location>
</feature>
<evidence type="ECO:0000313" key="3">
    <source>
        <dbReference type="Proteomes" id="UP000256305"/>
    </source>
</evidence>
<protein>
    <submittedName>
        <fullName evidence="2">DNA-binding protein</fullName>
    </submittedName>
</protein>
<dbReference type="EMBL" id="QUAE01000028">
    <property type="protein sequence ID" value="REJ06241.1"/>
    <property type="molecule type" value="Genomic_DNA"/>
</dbReference>
<keyword evidence="1" id="KW-0812">Transmembrane</keyword>
<reference evidence="2 3" key="1">
    <citation type="submission" date="2018-08" db="EMBL/GenBank/DDBJ databases">
        <title>Genome sequence of Halobacillus trueperi KCTC 3686.</title>
        <authorList>
            <person name="Cho K.H."/>
            <person name="Kwak M.-J."/>
            <person name="Kim B.-Y."/>
            <person name="Chun J."/>
        </authorList>
    </citation>
    <scope>NUCLEOTIDE SEQUENCE [LARGE SCALE GENOMIC DNA]</scope>
    <source>
        <strain evidence="2 3">KCTC 3686</strain>
    </source>
</reference>
<evidence type="ECO:0000313" key="2">
    <source>
        <dbReference type="EMBL" id="REJ06241.1"/>
    </source>
</evidence>
<name>A0A3E0J054_9BACI</name>
<dbReference type="AlphaFoldDB" id="A0A3E0J054"/>
<proteinExistence type="predicted"/>
<comment type="caution">
    <text evidence="2">The sequence shown here is derived from an EMBL/GenBank/DDBJ whole genome shotgun (WGS) entry which is preliminary data.</text>
</comment>
<feature type="transmembrane region" description="Helical" evidence="1">
    <location>
        <begin position="62"/>
        <end position="83"/>
    </location>
</feature>
<feature type="transmembrane region" description="Helical" evidence="1">
    <location>
        <begin position="6"/>
        <end position="24"/>
    </location>
</feature>
<dbReference type="Proteomes" id="UP000256305">
    <property type="component" value="Unassembled WGS sequence"/>
</dbReference>
<evidence type="ECO:0000256" key="1">
    <source>
        <dbReference type="SAM" id="Phobius"/>
    </source>
</evidence>
<dbReference type="GO" id="GO:0003677">
    <property type="term" value="F:DNA binding"/>
    <property type="evidence" value="ECO:0007669"/>
    <property type="project" value="UniProtKB-KW"/>
</dbReference>